<dbReference type="InterPro" id="IPR045584">
    <property type="entry name" value="Pilin-like"/>
</dbReference>
<evidence type="ECO:0000256" key="6">
    <source>
        <dbReference type="ARBA" id="ARBA00022519"/>
    </source>
</evidence>
<evidence type="ECO:0000256" key="7">
    <source>
        <dbReference type="ARBA" id="ARBA00022692"/>
    </source>
</evidence>
<dbReference type="InterPro" id="IPR010055">
    <property type="entry name" value="T2SS_protein-GspJ"/>
</dbReference>
<keyword evidence="6" id="KW-0997">Cell inner membrane</keyword>
<evidence type="ECO:0000256" key="9">
    <source>
        <dbReference type="ARBA" id="ARBA00023136"/>
    </source>
</evidence>
<dbReference type="InterPro" id="IPR012902">
    <property type="entry name" value="N_methyl_site"/>
</dbReference>
<dbReference type="NCBIfam" id="TIGR02532">
    <property type="entry name" value="IV_pilin_GFxxxE"/>
    <property type="match status" value="1"/>
</dbReference>
<keyword evidence="7" id="KW-0812">Transmembrane</keyword>
<evidence type="ECO:0000256" key="5">
    <source>
        <dbReference type="ARBA" id="ARBA00022481"/>
    </source>
</evidence>
<keyword evidence="5" id="KW-0488">Methylation</keyword>
<dbReference type="GO" id="GO:0015628">
    <property type="term" value="P:protein secretion by the type II secretion system"/>
    <property type="evidence" value="ECO:0007669"/>
    <property type="project" value="InterPro"/>
</dbReference>
<evidence type="ECO:0000256" key="8">
    <source>
        <dbReference type="ARBA" id="ARBA00022989"/>
    </source>
</evidence>
<sequence>MRRQRGLTLVELLVALGVFGFVSAASVGVLTLAVNGQSQLELRTDEVMRLERARALLRADLLQLAPRPVREGPSGREAEVPAFAGGAELTLPETAPDAEVLFVLTRGGWQNPDSARPRAELQRVTYLLKDDALIRRTRPFLDAAADTPTLDQVLLEDVEDAEVAFLSEGQWRDGFAGQDDGAPGPDALRIEMTLPGFGRLRQDFLARVP</sequence>
<dbReference type="Proteomes" id="UP000563524">
    <property type="component" value="Unassembled WGS sequence"/>
</dbReference>
<evidence type="ECO:0000313" key="10">
    <source>
        <dbReference type="EMBL" id="MBB4657619.1"/>
    </source>
</evidence>
<evidence type="ECO:0000256" key="2">
    <source>
        <dbReference type="ARBA" id="ARBA00011084"/>
    </source>
</evidence>
<dbReference type="Pfam" id="PF11612">
    <property type="entry name" value="T2SSJ"/>
    <property type="match status" value="1"/>
</dbReference>
<dbReference type="PROSITE" id="PS00409">
    <property type="entry name" value="PROKAR_NTER_METHYL"/>
    <property type="match status" value="1"/>
</dbReference>
<evidence type="ECO:0000256" key="4">
    <source>
        <dbReference type="ARBA" id="ARBA00022475"/>
    </source>
</evidence>
<dbReference type="InterPro" id="IPR051621">
    <property type="entry name" value="T2SS_protein_J"/>
</dbReference>
<evidence type="ECO:0000256" key="1">
    <source>
        <dbReference type="ARBA" id="ARBA00004377"/>
    </source>
</evidence>
<gene>
    <name evidence="10" type="ORF">GGQ59_000119</name>
</gene>
<dbReference type="SUPFAM" id="SSF54523">
    <property type="entry name" value="Pili subunits"/>
    <property type="match status" value="1"/>
</dbReference>
<keyword evidence="11" id="KW-1185">Reference proteome</keyword>
<dbReference type="Pfam" id="PF07963">
    <property type="entry name" value="N_methyl"/>
    <property type="match status" value="1"/>
</dbReference>
<accession>A0A840HYG7</accession>
<keyword evidence="4" id="KW-1003">Cell membrane</keyword>
<keyword evidence="9" id="KW-0472">Membrane</keyword>
<dbReference type="Gene3D" id="3.10.610.10">
    <property type="entry name" value="GSPII I/J protein-like"/>
    <property type="match status" value="1"/>
</dbReference>
<dbReference type="RefSeq" id="WP_183814856.1">
    <property type="nucleotide sequence ID" value="NZ_JACHOB010000001.1"/>
</dbReference>
<dbReference type="GO" id="GO:0005886">
    <property type="term" value="C:plasma membrane"/>
    <property type="evidence" value="ECO:0007669"/>
    <property type="project" value="UniProtKB-SubCell"/>
</dbReference>
<evidence type="ECO:0000313" key="11">
    <source>
        <dbReference type="Proteomes" id="UP000563524"/>
    </source>
</evidence>
<name>A0A840HYG7_9PROT</name>
<dbReference type="PANTHER" id="PTHR39583">
    <property type="entry name" value="TYPE II SECRETION SYSTEM PROTEIN J-RELATED"/>
    <property type="match status" value="1"/>
</dbReference>
<comment type="subcellular location">
    <subcellularLocation>
        <location evidence="1">Cell inner membrane</location>
        <topology evidence="1">Single-pass membrane protein</topology>
    </subcellularLocation>
</comment>
<dbReference type="PANTHER" id="PTHR39583:SF2">
    <property type="entry name" value="TYPE II SECRETION SYSTEM PROTEIN J"/>
    <property type="match status" value="1"/>
</dbReference>
<reference evidence="10 11" key="1">
    <citation type="submission" date="2020-08" db="EMBL/GenBank/DDBJ databases">
        <title>Genomic Encyclopedia of Type Strains, Phase IV (KMG-IV): sequencing the most valuable type-strain genomes for metagenomic binning, comparative biology and taxonomic classification.</title>
        <authorList>
            <person name="Goeker M."/>
        </authorList>
    </citation>
    <scope>NUCLEOTIDE SEQUENCE [LARGE SCALE GENOMIC DNA]</scope>
    <source>
        <strain evidence="10 11">DSM 102850</strain>
    </source>
</reference>
<keyword evidence="8" id="KW-1133">Transmembrane helix</keyword>
<dbReference type="GO" id="GO:0015627">
    <property type="term" value="C:type II protein secretion system complex"/>
    <property type="evidence" value="ECO:0007669"/>
    <property type="project" value="InterPro"/>
</dbReference>
<dbReference type="EMBL" id="JACHOB010000001">
    <property type="protein sequence ID" value="MBB4657619.1"/>
    <property type="molecule type" value="Genomic_DNA"/>
</dbReference>
<protein>
    <recommendedName>
        <fullName evidence="3">Type II secretion system protein J</fullName>
    </recommendedName>
</protein>
<comment type="caution">
    <text evidence="10">The sequence shown here is derived from an EMBL/GenBank/DDBJ whole genome shotgun (WGS) entry which is preliminary data.</text>
</comment>
<dbReference type="AlphaFoldDB" id="A0A840HYG7"/>
<organism evidence="10 11">
    <name type="scientific">Parvularcula dongshanensis</name>
    <dbReference type="NCBI Taxonomy" id="1173995"/>
    <lineage>
        <taxon>Bacteria</taxon>
        <taxon>Pseudomonadati</taxon>
        <taxon>Pseudomonadota</taxon>
        <taxon>Alphaproteobacteria</taxon>
        <taxon>Parvularculales</taxon>
        <taxon>Parvularculaceae</taxon>
        <taxon>Parvularcula</taxon>
    </lineage>
</organism>
<comment type="similarity">
    <text evidence="2">Belongs to the GSP J family.</text>
</comment>
<evidence type="ECO:0000256" key="3">
    <source>
        <dbReference type="ARBA" id="ARBA00021539"/>
    </source>
</evidence>
<proteinExistence type="inferred from homology"/>
<dbReference type="NCBIfam" id="TIGR01711">
    <property type="entry name" value="gspJ"/>
    <property type="match status" value="1"/>
</dbReference>